<comment type="caution">
    <text evidence="3">The sequence shown here is derived from an EMBL/GenBank/DDBJ whole genome shotgun (WGS) entry which is preliminary data.</text>
</comment>
<accession>A0ABU2HEI4</accession>
<dbReference type="Pfam" id="PF12158">
    <property type="entry name" value="DUF3592"/>
    <property type="match status" value="1"/>
</dbReference>
<keyword evidence="1" id="KW-0472">Membrane</keyword>
<feature type="transmembrane region" description="Helical" evidence="1">
    <location>
        <begin position="108"/>
        <end position="137"/>
    </location>
</feature>
<dbReference type="EMBL" id="JAVMBO010000006">
    <property type="protein sequence ID" value="MDS1309163.1"/>
    <property type="molecule type" value="Genomic_DNA"/>
</dbReference>
<feature type="transmembrane region" description="Helical" evidence="1">
    <location>
        <begin position="7"/>
        <end position="26"/>
    </location>
</feature>
<name>A0ABU2HEI4_9GAMM</name>
<protein>
    <submittedName>
        <fullName evidence="3">DUF3592 domain-containing protein</fullName>
    </submittedName>
</protein>
<dbReference type="RefSeq" id="WP_200368982.1">
    <property type="nucleotide sequence ID" value="NZ_JAVMBO010000006.1"/>
</dbReference>
<gene>
    <name evidence="3" type="ORF">RKA07_03465</name>
</gene>
<feature type="domain" description="DUF3592" evidence="2">
    <location>
        <begin position="39"/>
        <end position="108"/>
    </location>
</feature>
<evidence type="ECO:0000259" key="2">
    <source>
        <dbReference type="Pfam" id="PF12158"/>
    </source>
</evidence>
<evidence type="ECO:0000313" key="4">
    <source>
        <dbReference type="Proteomes" id="UP001267407"/>
    </source>
</evidence>
<dbReference type="InterPro" id="IPR021994">
    <property type="entry name" value="DUF3592"/>
</dbReference>
<evidence type="ECO:0000256" key="1">
    <source>
        <dbReference type="SAM" id="Phobius"/>
    </source>
</evidence>
<dbReference type="Proteomes" id="UP001267407">
    <property type="component" value="Unassembled WGS sequence"/>
</dbReference>
<evidence type="ECO:0000313" key="3">
    <source>
        <dbReference type="EMBL" id="MDS1309163.1"/>
    </source>
</evidence>
<organism evidence="3 4">
    <name type="scientific">Marinobacter xiaoshiensis</name>
    <dbReference type="NCBI Taxonomy" id="3073652"/>
    <lineage>
        <taxon>Bacteria</taxon>
        <taxon>Pseudomonadati</taxon>
        <taxon>Pseudomonadota</taxon>
        <taxon>Gammaproteobacteria</taxon>
        <taxon>Pseudomonadales</taxon>
        <taxon>Marinobacteraceae</taxon>
        <taxon>Marinobacter</taxon>
    </lineage>
</organism>
<reference evidence="3" key="1">
    <citation type="submission" date="2023-09" db="EMBL/GenBank/DDBJ databases">
        <title>Marinobacter sediminicola sp. nov. and Marinobacter maritimum sp. nov., isolated from marine sediment.</title>
        <authorList>
            <person name="An J."/>
        </authorList>
    </citation>
    <scope>NUCLEOTIDE SEQUENCE</scope>
    <source>
        <strain evidence="3">F60267</strain>
    </source>
</reference>
<keyword evidence="1" id="KW-1133">Transmembrane helix</keyword>
<keyword evidence="1" id="KW-0812">Transmembrane</keyword>
<sequence length="232" mass="25603">MKTLNVIKYVFAIVGAAMLVGAFALYTNTTSFLERSETAQGTVVELIRSRSSDSTSYFPVVQFRAAGGREIEFQSNSGSNPPSYNRGEQVTVFYEPANPEDAMIDGFFSLWGAALIIGGIGSVFGLIGVGIIAFGVMKSRSKAYLQKNGVQIHASLQGVEQNTSLTVNGRNPFRIVCQWQHPQTRELHVFRSDNLWFDPTDHVDQEKVPVLVDEGNLKKYWVDTSFLPKLAG</sequence>
<keyword evidence="4" id="KW-1185">Reference proteome</keyword>
<proteinExistence type="predicted"/>